<reference evidence="3" key="1">
    <citation type="journal article" date="2019" name="Int. J. Syst. Evol. Microbiol.">
        <title>The Global Catalogue of Microorganisms (GCM) 10K type strain sequencing project: providing services to taxonomists for standard genome sequencing and annotation.</title>
        <authorList>
            <consortium name="The Broad Institute Genomics Platform"/>
            <consortium name="The Broad Institute Genome Sequencing Center for Infectious Disease"/>
            <person name="Wu L."/>
            <person name="Ma J."/>
        </authorList>
    </citation>
    <scope>NUCLEOTIDE SEQUENCE [LARGE SCALE GENOMIC DNA]</scope>
    <source>
        <strain evidence="3">JCM 17342</strain>
    </source>
</reference>
<keyword evidence="3" id="KW-1185">Reference proteome</keyword>
<name>A0ABP7STI7_9PSEU</name>
<evidence type="ECO:0000313" key="2">
    <source>
        <dbReference type="EMBL" id="GAA4015981.1"/>
    </source>
</evidence>
<sequence>MRKFQRVIGLAVLTAASLAVTAGTGNALPPKLSISVVGDAVELSGGCPNEAPAAHGWYGFVDGADPEEIKEMTFANGTWSTTFTGLKPGSYIGVMSCDGEQETAVQHFTVGAR</sequence>
<dbReference type="RefSeq" id="WP_344877658.1">
    <property type="nucleotide sequence ID" value="NZ_BAABAL010000017.1"/>
</dbReference>
<keyword evidence="1" id="KW-0732">Signal</keyword>
<gene>
    <name evidence="2" type="ORF">GCM10022247_43710</name>
</gene>
<dbReference type="EMBL" id="BAABAL010000017">
    <property type="protein sequence ID" value="GAA4015981.1"/>
    <property type="molecule type" value="Genomic_DNA"/>
</dbReference>
<organism evidence="2 3">
    <name type="scientific">Allokutzneria multivorans</name>
    <dbReference type="NCBI Taxonomy" id="1142134"/>
    <lineage>
        <taxon>Bacteria</taxon>
        <taxon>Bacillati</taxon>
        <taxon>Actinomycetota</taxon>
        <taxon>Actinomycetes</taxon>
        <taxon>Pseudonocardiales</taxon>
        <taxon>Pseudonocardiaceae</taxon>
        <taxon>Allokutzneria</taxon>
    </lineage>
</organism>
<dbReference type="Proteomes" id="UP001501747">
    <property type="component" value="Unassembled WGS sequence"/>
</dbReference>
<evidence type="ECO:0000256" key="1">
    <source>
        <dbReference type="SAM" id="SignalP"/>
    </source>
</evidence>
<comment type="caution">
    <text evidence="2">The sequence shown here is derived from an EMBL/GenBank/DDBJ whole genome shotgun (WGS) entry which is preliminary data.</text>
</comment>
<evidence type="ECO:0000313" key="3">
    <source>
        <dbReference type="Proteomes" id="UP001501747"/>
    </source>
</evidence>
<accession>A0ABP7STI7</accession>
<protein>
    <submittedName>
        <fullName evidence="2">Uncharacterized protein</fullName>
    </submittedName>
</protein>
<feature type="chain" id="PRO_5045398937" evidence="1">
    <location>
        <begin position="23"/>
        <end position="113"/>
    </location>
</feature>
<feature type="signal peptide" evidence="1">
    <location>
        <begin position="1"/>
        <end position="22"/>
    </location>
</feature>
<proteinExistence type="predicted"/>